<evidence type="ECO:0000256" key="1">
    <source>
        <dbReference type="SAM" id="SignalP"/>
    </source>
</evidence>
<feature type="signal peptide" evidence="1">
    <location>
        <begin position="1"/>
        <end position="22"/>
    </location>
</feature>
<organism evidence="2 3">
    <name type="scientific">Pleurodeles waltl</name>
    <name type="common">Iberian ribbed newt</name>
    <dbReference type="NCBI Taxonomy" id="8319"/>
    <lineage>
        <taxon>Eukaryota</taxon>
        <taxon>Metazoa</taxon>
        <taxon>Chordata</taxon>
        <taxon>Craniata</taxon>
        <taxon>Vertebrata</taxon>
        <taxon>Euteleostomi</taxon>
        <taxon>Amphibia</taxon>
        <taxon>Batrachia</taxon>
        <taxon>Caudata</taxon>
        <taxon>Salamandroidea</taxon>
        <taxon>Salamandridae</taxon>
        <taxon>Pleurodelinae</taxon>
        <taxon>Pleurodeles</taxon>
    </lineage>
</organism>
<name>A0AAV7Q0Y4_PLEWA</name>
<dbReference type="EMBL" id="JANPWB010000011">
    <property type="protein sequence ID" value="KAJ1132910.1"/>
    <property type="molecule type" value="Genomic_DNA"/>
</dbReference>
<feature type="chain" id="PRO_5043664256" evidence="1">
    <location>
        <begin position="23"/>
        <end position="110"/>
    </location>
</feature>
<dbReference type="Proteomes" id="UP001066276">
    <property type="component" value="Chromosome 7"/>
</dbReference>
<reference evidence="2" key="1">
    <citation type="journal article" date="2022" name="bioRxiv">
        <title>Sequencing and chromosome-scale assembly of the giantPleurodeles waltlgenome.</title>
        <authorList>
            <person name="Brown T."/>
            <person name="Elewa A."/>
            <person name="Iarovenko S."/>
            <person name="Subramanian E."/>
            <person name="Araus A.J."/>
            <person name="Petzold A."/>
            <person name="Susuki M."/>
            <person name="Suzuki K.-i.T."/>
            <person name="Hayashi T."/>
            <person name="Toyoda A."/>
            <person name="Oliveira C."/>
            <person name="Osipova E."/>
            <person name="Leigh N.D."/>
            <person name="Simon A."/>
            <person name="Yun M.H."/>
        </authorList>
    </citation>
    <scope>NUCLEOTIDE SEQUENCE</scope>
    <source>
        <strain evidence="2">20211129_DDA</strain>
        <tissue evidence="2">Liver</tissue>
    </source>
</reference>
<protein>
    <submittedName>
        <fullName evidence="2">Uncharacterized protein</fullName>
    </submittedName>
</protein>
<keyword evidence="1" id="KW-0732">Signal</keyword>
<accession>A0AAV7Q0Y4</accession>
<sequence length="110" mass="10962">CCGANFDTCWCAVGCINAACAALDIHGVSNTVSCCTLDCCGTASETCCGAAFDTCWCAVDCSDASCGALDIHGSSSNASCGALDCCGTASEACYANVYCSGAAFDTYWCA</sequence>
<keyword evidence="3" id="KW-1185">Reference proteome</keyword>
<dbReference type="AlphaFoldDB" id="A0AAV7Q0Y4"/>
<gene>
    <name evidence="2" type="ORF">NDU88_011211</name>
</gene>
<evidence type="ECO:0000313" key="3">
    <source>
        <dbReference type="Proteomes" id="UP001066276"/>
    </source>
</evidence>
<feature type="non-terminal residue" evidence="2">
    <location>
        <position position="110"/>
    </location>
</feature>
<evidence type="ECO:0000313" key="2">
    <source>
        <dbReference type="EMBL" id="KAJ1132910.1"/>
    </source>
</evidence>
<feature type="non-terminal residue" evidence="2">
    <location>
        <position position="1"/>
    </location>
</feature>
<comment type="caution">
    <text evidence="2">The sequence shown here is derived from an EMBL/GenBank/DDBJ whole genome shotgun (WGS) entry which is preliminary data.</text>
</comment>
<proteinExistence type="predicted"/>